<evidence type="ECO:0000313" key="5">
    <source>
        <dbReference type="EMBL" id="CAE8600831.1"/>
    </source>
</evidence>
<dbReference type="InterPro" id="IPR050750">
    <property type="entry name" value="C5-MTase"/>
</dbReference>
<dbReference type="InterPro" id="IPR029063">
    <property type="entry name" value="SAM-dependent_MTases_sf"/>
</dbReference>
<dbReference type="GO" id="GO:0032259">
    <property type="term" value="P:methylation"/>
    <property type="evidence" value="ECO:0007669"/>
    <property type="project" value="UniProtKB-KW"/>
</dbReference>
<dbReference type="SUPFAM" id="SSF53335">
    <property type="entry name" value="S-adenosyl-L-methionine-dependent methyltransferases"/>
    <property type="match status" value="1"/>
</dbReference>
<proteinExistence type="predicted"/>
<evidence type="ECO:0000256" key="2">
    <source>
        <dbReference type="ARBA" id="ARBA00022679"/>
    </source>
</evidence>
<name>A0A813EPB5_POLGL</name>
<sequence length="470" mass="50773">MSPPCQPFSTTREAKQRDIKDKRCAALEHLCGVLPRLPRPPRWIALENVKGFYGSEACVRWRAALAEAGFTHRQLILDLMSFGTPNHRTRYYLLAERSPRFREAVSAAGVPSLGACLTEAVPILPPGVLARGPWARQRRSELDAAHAAARALGDASSGDAAAALREAKERVFRQARRDFCGHLAALLRGGGAEGDGDGGEESRRLRRRIGELSSEGEVELAGSLAWKLLPLPRNEPDALLLVFDEDGQEAARRLLALLQVDDSGTSSSSTSTPGVVTWSMWPPPSLNVSGAGHEARRIGDFLQAAESMTPEEQKELLVSQEVLSKPYAHGLSYVGQKDARSFCFTGHYGKVMHKSSGSLLHLPGPGGEEMDKANPASAFGAVRFFSPKEIINFLGFPAAYALPSDMLLKHRYKVVGNSIAVTVCSKLLELLLLGQGDELISALEQPPPTKPSPSELETPGPSSLSEEVTC</sequence>
<dbReference type="EMBL" id="CAJNNV010012497">
    <property type="protein sequence ID" value="CAE8600831.1"/>
    <property type="molecule type" value="Genomic_DNA"/>
</dbReference>
<accession>A0A813EPB5</accession>
<keyword evidence="2" id="KW-0808">Transferase</keyword>
<dbReference type="GO" id="GO:0008168">
    <property type="term" value="F:methyltransferase activity"/>
    <property type="evidence" value="ECO:0007669"/>
    <property type="project" value="UniProtKB-KW"/>
</dbReference>
<evidence type="ECO:0000313" key="6">
    <source>
        <dbReference type="Proteomes" id="UP000654075"/>
    </source>
</evidence>
<evidence type="ECO:0008006" key="7">
    <source>
        <dbReference type="Google" id="ProtNLM"/>
    </source>
</evidence>
<reference evidence="5" key="1">
    <citation type="submission" date="2021-02" db="EMBL/GenBank/DDBJ databases">
        <authorList>
            <person name="Dougan E. K."/>
            <person name="Rhodes N."/>
            <person name="Thang M."/>
            <person name="Chan C."/>
        </authorList>
    </citation>
    <scope>NUCLEOTIDE SEQUENCE</scope>
</reference>
<gene>
    <name evidence="5" type="ORF">PGLA1383_LOCUS19135</name>
</gene>
<evidence type="ECO:0000256" key="1">
    <source>
        <dbReference type="ARBA" id="ARBA00022603"/>
    </source>
</evidence>
<keyword evidence="1" id="KW-0489">Methyltransferase</keyword>
<dbReference type="AlphaFoldDB" id="A0A813EPB5"/>
<dbReference type="PANTHER" id="PTHR46098">
    <property type="entry name" value="TRNA (CYTOSINE(38)-C(5))-METHYLTRANSFERASE"/>
    <property type="match status" value="1"/>
</dbReference>
<evidence type="ECO:0000256" key="3">
    <source>
        <dbReference type="ARBA" id="ARBA00022691"/>
    </source>
</evidence>
<dbReference type="InterPro" id="IPR001525">
    <property type="entry name" value="C5_MeTfrase"/>
</dbReference>
<dbReference type="Gene3D" id="3.40.50.150">
    <property type="entry name" value="Vaccinia Virus protein VP39"/>
    <property type="match status" value="1"/>
</dbReference>
<comment type="caution">
    <text evidence="5">The sequence shown here is derived from an EMBL/GenBank/DDBJ whole genome shotgun (WGS) entry which is preliminary data.</text>
</comment>
<evidence type="ECO:0000256" key="4">
    <source>
        <dbReference type="SAM" id="MobiDB-lite"/>
    </source>
</evidence>
<dbReference type="Gene3D" id="3.90.120.10">
    <property type="entry name" value="DNA Methylase, subunit A, domain 2"/>
    <property type="match status" value="1"/>
</dbReference>
<protein>
    <recommendedName>
        <fullName evidence="7">DNA (cytosine-5-)-methyltransferase</fullName>
    </recommendedName>
</protein>
<organism evidence="5 6">
    <name type="scientific">Polarella glacialis</name>
    <name type="common">Dinoflagellate</name>
    <dbReference type="NCBI Taxonomy" id="89957"/>
    <lineage>
        <taxon>Eukaryota</taxon>
        <taxon>Sar</taxon>
        <taxon>Alveolata</taxon>
        <taxon>Dinophyceae</taxon>
        <taxon>Suessiales</taxon>
        <taxon>Suessiaceae</taxon>
        <taxon>Polarella</taxon>
    </lineage>
</organism>
<keyword evidence="3" id="KW-0949">S-adenosyl-L-methionine</keyword>
<dbReference type="Proteomes" id="UP000654075">
    <property type="component" value="Unassembled WGS sequence"/>
</dbReference>
<dbReference type="PANTHER" id="PTHR46098:SF1">
    <property type="entry name" value="TRNA (CYTOSINE(38)-C(5))-METHYLTRANSFERASE"/>
    <property type="match status" value="1"/>
</dbReference>
<keyword evidence="6" id="KW-1185">Reference proteome</keyword>
<dbReference type="OrthoDB" id="411250at2759"/>
<dbReference type="Pfam" id="PF00145">
    <property type="entry name" value="DNA_methylase"/>
    <property type="match status" value="2"/>
</dbReference>
<feature type="region of interest" description="Disordered" evidence="4">
    <location>
        <begin position="442"/>
        <end position="470"/>
    </location>
</feature>
<feature type="compositionally biased region" description="Polar residues" evidence="4">
    <location>
        <begin position="460"/>
        <end position="470"/>
    </location>
</feature>